<proteinExistence type="predicted"/>
<feature type="transmembrane region" description="Helical" evidence="1">
    <location>
        <begin position="100"/>
        <end position="121"/>
    </location>
</feature>
<dbReference type="AlphaFoldDB" id="A0A934HN29"/>
<dbReference type="RefSeq" id="WP_198684802.1">
    <property type="nucleotide sequence ID" value="NZ_JAEIJD010000001.1"/>
</dbReference>
<name>A0A934HN29_9RHOB</name>
<dbReference type="EMBL" id="JAEIJD010000001">
    <property type="protein sequence ID" value="MBI6628622.1"/>
    <property type="molecule type" value="Genomic_DNA"/>
</dbReference>
<sequence length="179" mass="19875">MAKSSPARLWLIRLGYCALALVIIFFHLLPLDTLPRHWAPPDLLLAFTLAWSLRRPEYVPALSIAAVMLMADLLFQRPPGLLALLVVLGSEHLKSRASNLGEMGFVLEWATVGVVIVAITFANRLVLGILTVQQAPLTLSLIQLVMTVVTYPLIVVVTQVILRVRRPMPRDGRTSRVRP</sequence>
<keyword evidence="1" id="KW-1133">Transmembrane helix</keyword>
<keyword evidence="3" id="KW-1185">Reference proteome</keyword>
<accession>A0A934HN29</accession>
<dbReference type="Proteomes" id="UP000613255">
    <property type="component" value="Unassembled WGS sequence"/>
</dbReference>
<feature type="transmembrane region" description="Helical" evidence="1">
    <location>
        <begin position="141"/>
        <end position="162"/>
    </location>
</feature>
<evidence type="ECO:0000256" key="1">
    <source>
        <dbReference type="SAM" id="Phobius"/>
    </source>
</evidence>
<keyword evidence="1" id="KW-0812">Transmembrane</keyword>
<comment type="caution">
    <text evidence="2">The sequence shown here is derived from an EMBL/GenBank/DDBJ whole genome shotgun (WGS) entry which is preliminary data.</text>
</comment>
<evidence type="ECO:0000313" key="3">
    <source>
        <dbReference type="Proteomes" id="UP000613255"/>
    </source>
</evidence>
<reference evidence="2" key="1">
    <citation type="submission" date="2020-12" db="EMBL/GenBank/DDBJ databases">
        <title>Pontibaca salina gen. nov., sp. nov., isolated from marine sediment.</title>
        <authorList>
            <person name="Bo J."/>
            <person name="Wang S."/>
            <person name="Song X."/>
            <person name="Du Z."/>
        </authorList>
    </citation>
    <scope>NUCLEOTIDE SEQUENCE</scope>
    <source>
        <strain evidence="2">S1109L</strain>
    </source>
</reference>
<gene>
    <name evidence="2" type="ORF">JAO82_01895</name>
</gene>
<keyword evidence="1" id="KW-0472">Membrane</keyword>
<evidence type="ECO:0000313" key="2">
    <source>
        <dbReference type="EMBL" id="MBI6628622.1"/>
    </source>
</evidence>
<feature type="transmembrane region" description="Helical" evidence="1">
    <location>
        <begin position="61"/>
        <end position="88"/>
    </location>
</feature>
<organism evidence="2 3">
    <name type="scientific">Pontibaca salina</name>
    <dbReference type="NCBI Taxonomy" id="2795731"/>
    <lineage>
        <taxon>Bacteria</taxon>
        <taxon>Pseudomonadati</taxon>
        <taxon>Pseudomonadota</taxon>
        <taxon>Alphaproteobacteria</taxon>
        <taxon>Rhodobacterales</taxon>
        <taxon>Roseobacteraceae</taxon>
        <taxon>Pontibaca</taxon>
    </lineage>
</organism>
<protein>
    <submittedName>
        <fullName evidence="2">Rod shape-determining protein MreD</fullName>
    </submittedName>
</protein>
<feature type="transmembrane region" description="Helical" evidence="1">
    <location>
        <begin position="9"/>
        <end position="29"/>
    </location>
</feature>